<dbReference type="Pfam" id="PF22595">
    <property type="entry name" value="CFAP107"/>
    <property type="match status" value="1"/>
</dbReference>
<protein>
    <submittedName>
        <fullName evidence="9">Uncharacterized protein</fullName>
    </submittedName>
</protein>
<proteinExistence type="predicted"/>
<keyword evidence="5" id="KW-0206">Cytoskeleton</keyword>
<accession>A0ABN8M5W4</accession>
<keyword evidence="3" id="KW-0282">Flagellum</keyword>
<evidence type="ECO:0000256" key="8">
    <source>
        <dbReference type="ARBA" id="ARBA00046435"/>
    </source>
</evidence>
<evidence type="ECO:0000256" key="1">
    <source>
        <dbReference type="ARBA" id="ARBA00004611"/>
    </source>
</evidence>
<dbReference type="PANTHER" id="PTHR31180">
    <property type="entry name" value="CILIA- AND FLAGELLA-ASSOCIATED PROTEIN 107-RELATED"/>
    <property type="match status" value="1"/>
</dbReference>
<organism evidence="9 10">
    <name type="scientific">Porites evermanni</name>
    <dbReference type="NCBI Taxonomy" id="104178"/>
    <lineage>
        <taxon>Eukaryota</taxon>
        <taxon>Metazoa</taxon>
        <taxon>Cnidaria</taxon>
        <taxon>Anthozoa</taxon>
        <taxon>Hexacorallia</taxon>
        <taxon>Scleractinia</taxon>
        <taxon>Fungiina</taxon>
        <taxon>Poritidae</taxon>
        <taxon>Porites</taxon>
    </lineage>
</organism>
<dbReference type="Proteomes" id="UP001159427">
    <property type="component" value="Unassembled WGS sequence"/>
</dbReference>
<keyword evidence="6" id="KW-0966">Cell projection</keyword>
<evidence type="ECO:0000256" key="4">
    <source>
        <dbReference type="ARBA" id="ARBA00023069"/>
    </source>
</evidence>
<dbReference type="EMBL" id="CALNXI010000248">
    <property type="protein sequence ID" value="CAH3023135.1"/>
    <property type="molecule type" value="Genomic_DNA"/>
</dbReference>
<evidence type="ECO:0000256" key="2">
    <source>
        <dbReference type="ARBA" id="ARBA00022490"/>
    </source>
</evidence>
<comment type="caution">
    <text evidence="9">The sequence shown here is derived from an EMBL/GenBank/DDBJ whole genome shotgun (WGS) entry which is preliminary data.</text>
</comment>
<comment type="subunit">
    <text evidence="8">Microtubule inner protein component of sperm flagellar doublet microtubules.</text>
</comment>
<keyword evidence="10" id="KW-1185">Reference proteome</keyword>
<evidence type="ECO:0000313" key="10">
    <source>
        <dbReference type="Proteomes" id="UP001159427"/>
    </source>
</evidence>
<dbReference type="InterPro" id="IPR054709">
    <property type="entry name" value="CFAP107"/>
</dbReference>
<evidence type="ECO:0000256" key="3">
    <source>
        <dbReference type="ARBA" id="ARBA00022846"/>
    </source>
</evidence>
<evidence type="ECO:0000256" key="7">
    <source>
        <dbReference type="ARBA" id="ARBA00035003"/>
    </source>
</evidence>
<keyword evidence="2" id="KW-0963">Cytoplasm</keyword>
<evidence type="ECO:0000313" key="9">
    <source>
        <dbReference type="EMBL" id="CAH3023135.1"/>
    </source>
</evidence>
<dbReference type="InterPro" id="IPR037662">
    <property type="entry name" value="CFAP68/107"/>
</dbReference>
<keyword evidence="4" id="KW-0969">Cilium</keyword>
<reference evidence="9 10" key="1">
    <citation type="submission" date="2022-05" db="EMBL/GenBank/DDBJ databases">
        <authorList>
            <consortium name="Genoscope - CEA"/>
            <person name="William W."/>
        </authorList>
    </citation>
    <scope>NUCLEOTIDE SEQUENCE [LARGE SCALE GENOMIC DNA]</scope>
</reference>
<comment type="subcellular location">
    <subcellularLocation>
        <location evidence="1">Cytoplasm</location>
        <location evidence="1">Cytoskeleton</location>
        <location evidence="1">Flagellum axoneme</location>
    </subcellularLocation>
</comment>
<evidence type="ECO:0000256" key="6">
    <source>
        <dbReference type="ARBA" id="ARBA00023273"/>
    </source>
</evidence>
<sequence>MMDEYADAKWNLPGWRIEQKYNTDVLIGNWNEERRVFERGSSFFNSTHRVDFKNYGKCLPDVTTRRKALEKHDGLGKEFIFSHHQKAYEGNRISWYDQQFNKREIEESKLPPLRTWDRQKLAWAPEKSDYPIQGHPTNYGLLEKLQQKWKKEAAMENLGIHLSTYNLSYNRHPRASFTLQHYAPSKSLSCHFHPHRVNKDLHLRGKQLNTAPEFPPTLAIPHNVPPDFPQSTILAV</sequence>
<gene>
    <name evidence="9" type="ORF">PEVE_00018180</name>
</gene>
<evidence type="ECO:0000256" key="5">
    <source>
        <dbReference type="ARBA" id="ARBA00023212"/>
    </source>
</evidence>
<comment type="function">
    <text evidence="7">Microtubule inner protein (MIP) part of the dynein-decorated doublet microtubules (DMTs) in cilia axoneme, which is required for motile cilia beating.</text>
</comment>
<name>A0ABN8M5W4_9CNID</name>
<dbReference type="PANTHER" id="PTHR31180:SF2">
    <property type="entry name" value="CILIA- AND FLAGELLA-ASSOCIATED PROTEIN 107"/>
    <property type="match status" value="1"/>
</dbReference>